<sequence length="1174" mass="131869">MKLSSSRPPHNHSPLLAACKRVDNRCPHNRRVDWCCACASVLMTQQEQHEFGESLEGAEAWMQAVQERLRVNDNTQGPRAALEARLHETERIHGSEHEGRLKMDRALVAAEVLLQNGDEQTKHQTLAKLRDLKALWEETTTYIVHCHSRIEWVWLHWNEYLKAHEEFQAWLDKLQRALEADPELQPGVREKLWQVDHAQLTLCDIQAQAPLLERLLDEAAGLHNRTEDPSVDPEKLEALQEAYSDGRDKAEERLLLLQKRAEDHQQHQDCVNKFQTWLLSKEEEVRHFSQQADSTENKLQLLQELETSIANEERTLRHIESLAESVKASTSPAGAEEVARETGSLRAAWERLRLGLQEARGGLHDSLDSQGQYEARCGQLRTGIGELRALVQRLARELEGSDGDRQRERSEEQLVTQWRRCTGVRNTLIDEEPRAELLKDRLKELIHLSQDCKPLSDELLLAVKEYQSLKGRAFRLSSESETGLRQVLQDPLHGFSQWSQMVSQVLEASAEVSEFSHIALLVQNIEKLLKQSLQLQERLSLLQVKRDLLGCVFGPEAAEGLLSELSANVRRRELLHSQLLQRKSRLQGLISRTKDFGDAYGSIRKKLAFINEQCLASHTLQPDILAKKSQCDQLRVLKRDLEDCEAHITALETLVSSSPTNRAKFECLFADWNIVYKTVRVRVNECEHQISEHEVFHESLLSVEKWLMIMRQKLESFRSSGGEWSVENRQHEAERALGEFPEKEQQLRQTEHQGQNVLAKTSEEGKVHIIRDLKRLRESWKTLQSLSLHLHRLLNGQGSRVKGQPGETAGGVRGQGSGGQVEGAAENPRGPRRRLWEHEGSADAHGEGLEMDEDNGRGQRAFCGGQSVDEVDSERSGGELGVSAGRTAQRGEQGASTGRTAQRGGLAVCGDAGASRRTGQWVEEHAAASGGEGGALEDGEGYSPGLSLRARRRSGEQSGLDDSRSRGARRDASGRHSGTTPTPTKGGRGPADSGEQRRHFDIWLQRETDKLSGILNSHRAISAKELKIRENTLKALRSRVSWGQGQFQQLLDSRAGSGAGAGPEVEDVELEDLRYRWMLHKSKLKDVGELRDRLGVADVGAQKEELVRSGKEESCCGFLSRVCRVALPLQLLLLALLLLAFLLPMMDEGTSCSLSNNFARSFNIMLRYDGPPPT</sequence>
<evidence type="ECO:0000256" key="10">
    <source>
        <dbReference type="SAM" id="MobiDB-lite"/>
    </source>
</evidence>
<keyword evidence="4" id="KW-1133">Transmembrane helix</keyword>
<evidence type="ECO:0000256" key="7">
    <source>
        <dbReference type="ARBA" id="ARBA00046312"/>
    </source>
</evidence>
<protein>
    <recommendedName>
        <fullName evidence="11">KASH domain-containing protein</fullName>
    </recommendedName>
</protein>
<feature type="region of interest" description="Disordered" evidence="10">
    <location>
        <begin position="797"/>
        <end position="912"/>
    </location>
</feature>
<comment type="caution">
    <text evidence="12">The sequence shown here is derived from an EMBL/GenBank/DDBJ whole genome shotgun (WGS) entry which is preliminary data.</text>
</comment>
<evidence type="ECO:0000256" key="9">
    <source>
        <dbReference type="SAM" id="Coils"/>
    </source>
</evidence>
<evidence type="ECO:0000256" key="1">
    <source>
        <dbReference type="ARBA" id="ARBA00008619"/>
    </source>
</evidence>
<name>A0AAV6FR60_9TELE</name>
<evidence type="ECO:0000256" key="8">
    <source>
        <dbReference type="PROSITE-ProRule" id="PRU00385"/>
    </source>
</evidence>
<feature type="compositionally biased region" description="Low complexity" evidence="10">
    <location>
        <begin position="975"/>
        <end position="985"/>
    </location>
</feature>
<feature type="coiled-coil region" evidence="9">
    <location>
        <begin position="247"/>
        <end position="322"/>
    </location>
</feature>
<evidence type="ECO:0000256" key="2">
    <source>
        <dbReference type="ARBA" id="ARBA00022692"/>
    </source>
</evidence>
<evidence type="ECO:0000256" key="3">
    <source>
        <dbReference type="ARBA" id="ARBA00022737"/>
    </source>
</evidence>
<dbReference type="Pfam" id="PF25803">
    <property type="entry name" value="Spectrin_SYNE1_2"/>
    <property type="match status" value="1"/>
</dbReference>
<feature type="coiled-coil region" evidence="9">
    <location>
        <begin position="518"/>
        <end position="545"/>
    </location>
</feature>
<evidence type="ECO:0000256" key="4">
    <source>
        <dbReference type="ARBA" id="ARBA00022989"/>
    </source>
</evidence>
<keyword evidence="6" id="KW-0539">Nucleus</keyword>
<reference evidence="12" key="1">
    <citation type="submission" date="2020-10" db="EMBL/GenBank/DDBJ databases">
        <title>Chromosome-scale genome assembly of the Allis shad, Alosa alosa.</title>
        <authorList>
            <person name="Margot Z."/>
            <person name="Christophe K."/>
            <person name="Cabau C."/>
            <person name="Louis A."/>
            <person name="Berthelot C."/>
            <person name="Parey E."/>
            <person name="Roest Crollius H."/>
            <person name="Montfort J."/>
            <person name="Robinson-Rechavi M."/>
            <person name="Bucao C."/>
            <person name="Bouchez O."/>
            <person name="Gislard M."/>
            <person name="Lluch J."/>
            <person name="Milhes M."/>
            <person name="Lampietro C."/>
            <person name="Lopez Roques C."/>
            <person name="Donnadieu C."/>
            <person name="Braasch I."/>
            <person name="Desvignes T."/>
            <person name="Postlethwait J."/>
            <person name="Bobe J."/>
            <person name="Guiguen Y."/>
        </authorList>
    </citation>
    <scope>NUCLEOTIDE SEQUENCE</scope>
    <source>
        <strain evidence="12">M-15738</strain>
        <tissue evidence="12">Blood</tissue>
    </source>
</reference>
<dbReference type="GO" id="GO:0005737">
    <property type="term" value="C:cytoplasm"/>
    <property type="evidence" value="ECO:0007669"/>
    <property type="project" value="TreeGrafter"/>
</dbReference>
<dbReference type="AlphaFoldDB" id="A0AAV6FR60"/>
<comment type="similarity">
    <text evidence="1">Belongs to the nesprin family.</text>
</comment>
<dbReference type="GO" id="GO:0051015">
    <property type="term" value="F:actin filament binding"/>
    <property type="evidence" value="ECO:0007669"/>
    <property type="project" value="TreeGrafter"/>
</dbReference>
<proteinExistence type="inferred from homology"/>
<dbReference type="InterPro" id="IPR057932">
    <property type="entry name" value="Spectrin_SYNE1_3"/>
</dbReference>
<accession>A0AAV6FR60</accession>
<feature type="topological domain" description="Perinuclear space" evidence="8">
    <location>
        <begin position="1146"/>
        <end position="1174"/>
    </location>
</feature>
<dbReference type="GO" id="GO:0034993">
    <property type="term" value="C:meiotic nuclear membrane microtubule tethering complex"/>
    <property type="evidence" value="ECO:0007669"/>
    <property type="project" value="TreeGrafter"/>
</dbReference>
<dbReference type="GO" id="GO:0007097">
    <property type="term" value="P:nuclear migration"/>
    <property type="evidence" value="ECO:0007669"/>
    <property type="project" value="TreeGrafter"/>
</dbReference>
<keyword evidence="3" id="KW-0677">Repeat</keyword>
<dbReference type="PANTHER" id="PTHR47535:SF2">
    <property type="entry name" value="NESPRIN-3"/>
    <property type="match status" value="1"/>
</dbReference>
<dbReference type="EMBL" id="JADWDJ010000019">
    <property type="protein sequence ID" value="KAG5265333.1"/>
    <property type="molecule type" value="Genomic_DNA"/>
</dbReference>
<dbReference type="PROSITE" id="PS51257">
    <property type="entry name" value="PROKAR_LIPOPROTEIN"/>
    <property type="match status" value="1"/>
</dbReference>
<keyword evidence="5 8" id="KW-0472">Membrane</keyword>
<keyword evidence="9" id="KW-0175">Coiled coil</keyword>
<gene>
    <name evidence="12" type="ORF">AALO_G00241120</name>
</gene>
<keyword evidence="2 8" id="KW-0812">Transmembrane</keyword>
<dbReference type="SMART" id="SM00150">
    <property type="entry name" value="SPEC"/>
    <property type="match status" value="2"/>
</dbReference>
<feature type="compositionally biased region" description="Basic and acidic residues" evidence="10">
    <location>
        <begin position="834"/>
        <end position="848"/>
    </location>
</feature>
<evidence type="ECO:0000256" key="6">
    <source>
        <dbReference type="ARBA" id="ARBA00023242"/>
    </source>
</evidence>
<dbReference type="PANTHER" id="PTHR47535">
    <property type="entry name" value="MUSCLE-SPECIFIC PROTEIN 300 KDA, ISOFORM G"/>
    <property type="match status" value="1"/>
</dbReference>
<dbReference type="InterPro" id="IPR012315">
    <property type="entry name" value="KASH"/>
</dbReference>
<organism evidence="12 13">
    <name type="scientific">Alosa alosa</name>
    <name type="common">allis shad</name>
    <dbReference type="NCBI Taxonomy" id="278164"/>
    <lineage>
        <taxon>Eukaryota</taxon>
        <taxon>Metazoa</taxon>
        <taxon>Chordata</taxon>
        <taxon>Craniata</taxon>
        <taxon>Vertebrata</taxon>
        <taxon>Euteleostomi</taxon>
        <taxon>Actinopterygii</taxon>
        <taxon>Neopterygii</taxon>
        <taxon>Teleostei</taxon>
        <taxon>Clupei</taxon>
        <taxon>Clupeiformes</taxon>
        <taxon>Clupeoidei</taxon>
        <taxon>Clupeidae</taxon>
        <taxon>Alosa</taxon>
    </lineage>
</organism>
<dbReference type="SMART" id="SM01249">
    <property type="entry name" value="KASH"/>
    <property type="match status" value="1"/>
</dbReference>
<dbReference type="SUPFAM" id="SSF46966">
    <property type="entry name" value="Spectrin repeat"/>
    <property type="match status" value="3"/>
</dbReference>
<evidence type="ECO:0000256" key="5">
    <source>
        <dbReference type="ARBA" id="ARBA00023136"/>
    </source>
</evidence>
<feature type="domain" description="KASH" evidence="11">
    <location>
        <begin position="1116"/>
        <end position="1174"/>
    </location>
</feature>
<dbReference type="Gene3D" id="1.20.58.60">
    <property type="match status" value="3"/>
</dbReference>
<feature type="compositionally biased region" description="Gly residues" evidence="10">
    <location>
        <begin position="808"/>
        <end position="821"/>
    </location>
</feature>
<evidence type="ECO:0000313" key="12">
    <source>
        <dbReference type="EMBL" id="KAG5265333.1"/>
    </source>
</evidence>
<evidence type="ECO:0000259" key="11">
    <source>
        <dbReference type="PROSITE" id="PS51049"/>
    </source>
</evidence>
<dbReference type="Proteomes" id="UP000823561">
    <property type="component" value="Chromosome 19"/>
</dbReference>
<dbReference type="CDD" id="cd00176">
    <property type="entry name" value="SPEC"/>
    <property type="match status" value="1"/>
</dbReference>
<dbReference type="InterPro" id="IPR057933">
    <property type="entry name" value="SYNE3_dom"/>
</dbReference>
<evidence type="ECO:0000313" key="13">
    <source>
        <dbReference type="Proteomes" id="UP000823561"/>
    </source>
</evidence>
<comment type="subcellular location">
    <subcellularLocation>
        <location evidence="7">Nucleus outer membrane</location>
        <topology evidence="7">Single-pass type IV membrane protein</topology>
    </subcellularLocation>
</comment>
<feature type="topological domain" description="Cytoplasmic" evidence="8">
    <location>
        <begin position="1"/>
        <end position="1124"/>
    </location>
</feature>
<dbReference type="Pfam" id="PF25804">
    <property type="entry name" value="SYNE3"/>
    <property type="match status" value="1"/>
</dbReference>
<dbReference type="PROSITE" id="PS51049">
    <property type="entry name" value="KASH"/>
    <property type="match status" value="1"/>
</dbReference>
<dbReference type="InterPro" id="IPR052403">
    <property type="entry name" value="LINC-complex_assoc"/>
</dbReference>
<feature type="region of interest" description="Disordered" evidence="10">
    <location>
        <begin position="926"/>
        <end position="995"/>
    </location>
</feature>
<dbReference type="GO" id="GO:0005640">
    <property type="term" value="C:nuclear outer membrane"/>
    <property type="evidence" value="ECO:0007669"/>
    <property type="project" value="UniProtKB-SubCell"/>
</dbReference>
<keyword evidence="13" id="KW-1185">Reference proteome</keyword>
<feature type="compositionally biased region" description="Basic and acidic residues" evidence="10">
    <location>
        <begin position="961"/>
        <end position="974"/>
    </location>
</feature>
<dbReference type="Pfam" id="PF10541">
    <property type="entry name" value="KASH"/>
    <property type="match status" value="1"/>
</dbReference>
<dbReference type="InterPro" id="IPR018159">
    <property type="entry name" value="Spectrin/alpha-actinin"/>
</dbReference>